<reference evidence="3 4" key="1">
    <citation type="journal article" date="2013" name="Curr. Biol.">
        <title>Shared signatures of parasitism and phylogenomics unite Cryptomycota and microsporidia.</title>
        <authorList>
            <person name="James T.Y."/>
            <person name="Pelin A."/>
            <person name="Bonen L."/>
            <person name="Ahrendt S."/>
            <person name="Sain D."/>
            <person name="Corradi N."/>
            <person name="Stajich J.E."/>
        </authorList>
    </citation>
    <scope>NUCLEOTIDE SEQUENCE [LARGE SCALE GENOMIC DNA]</scope>
    <source>
        <strain evidence="3 4">CSF55</strain>
    </source>
</reference>
<dbReference type="GO" id="GO:0006654">
    <property type="term" value="P:phosphatidic acid biosynthetic process"/>
    <property type="evidence" value="ECO:0007669"/>
    <property type="project" value="TreeGrafter"/>
</dbReference>
<dbReference type="PANTHER" id="PTHR42886">
    <property type="entry name" value="RE40534P-RELATED"/>
    <property type="match status" value="1"/>
</dbReference>
<gene>
    <name evidence="3" type="ORF">O9G_002683</name>
</gene>
<evidence type="ECO:0000313" key="4">
    <source>
        <dbReference type="Proteomes" id="UP000030755"/>
    </source>
</evidence>
<dbReference type="OrthoDB" id="7457040at2759"/>
<evidence type="ECO:0000313" key="3">
    <source>
        <dbReference type="EMBL" id="EPZ36040.1"/>
    </source>
</evidence>
<dbReference type="Pfam" id="PF00561">
    <property type="entry name" value="Abhydrolase_1"/>
    <property type="match status" value="1"/>
</dbReference>
<dbReference type="GO" id="GO:0042171">
    <property type="term" value="F:lysophosphatidic acid acyltransferase activity"/>
    <property type="evidence" value="ECO:0007669"/>
    <property type="project" value="TreeGrafter"/>
</dbReference>
<evidence type="ECO:0000256" key="1">
    <source>
        <dbReference type="ARBA" id="ARBA00038097"/>
    </source>
</evidence>
<proteinExistence type="inferred from homology"/>
<sequence length="398" mass="45823">MTSGTTAQNKNVFNYLSQVYWPTSVTVGKNAEENLLNYGGLEPFPSKIAKSYKVLLSKEIHIHTLSVDHANGVGDIILDDASTFVDMKSNNDDIIVLCHGYATGLGYYYKNFKSISEKTGRRVLAFDWLGMGRSSRPKFPFNKFKTIQDTEKTIDYFIESLEEWRKCHRLRNKMILIGHSMGGYLSAWYALKYPENVKKLILVSPVGLPDRPDDVKKTQLSEADVSNLKEFDRPKPPSYMRRFFYYLWDQNYTPQWLVRTTGPLGRRLVKLYTTRRFSLDPDEAKNIDEYFYHLCASKGSGEYALGLLLAPGAYARKPLLHHLKDIQVPIHFMCNIFTAMMLDGEEDWMDSSHAAEAQKTLKYKSQLIHISDAGHHLYLDNAEEFNDKLVQLIQRIDE</sequence>
<dbReference type="STRING" id="988480.A0A075B458"/>
<organism evidence="3 4">
    <name type="scientific">Rozella allomycis (strain CSF55)</name>
    <dbReference type="NCBI Taxonomy" id="988480"/>
    <lineage>
        <taxon>Eukaryota</taxon>
        <taxon>Fungi</taxon>
        <taxon>Fungi incertae sedis</taxon>
        <taxon>Cryptomycota</taxon>
        <taxon>Cryptomycota incertae sedis</taxon>
        <taxon>Rozella</taxon>
    </lineage>
</organism>
<evidence type="ECO:0000259" key="2">
    <source>
        <dbReference type="Pfam" id="PF00561"/>
    </source>
</evidence>
<protein>
    <submittedName>
        <fullName evidence="3">Alpha/beta hydrolase family domain-containing protein</fullName>
    </submittedName>
</protein>
<dbReference type="SUPFAM" id="SSF53474">
    <property type="entry name" value="alpha/beta-Hydrolases"/>
    <property type="match status" value="1"/>
</dbReference>
<dbReference type="GO" id="GO:0005739">
    <property type="term" value="C:mitochondrion"/>
    <property type="evidence" value="ECO:0007669"/>
    <property type="project" value="TreeGrafter"/>
</dbReference>
<dbReference type="Proteomes" id="UP000030755">
    <property type="component" value="Unassembled WGS sequence"/>
</dbReference>
<dbReference type="AlphaFoldDB" id="A0A075B458"/>
<dbReference type="GO" id="GO:0052689">
    <property type="term" value="F:carboxylic ester hydrolase activity"/>
    <property type="evidence" value="ECO:0007669"/>
    <property type="project" value="TreeGrafter"/>
</dbReference>
<feature type="domain" description="AB hydrolase-1" evidence="2">
    <location>
        <begin position="94"/>
        <end position="382"/>
    </location>
</feature>
<comment type="similarity">
    <text evidence="1">Belongs to the peptidase S33 family. ABHD4/ABHD5 subfamily.</text>
</comment>
<dbReference type="GO" id="GO:0055088">
    <property type="term" value="P:lipid homeostasis"/>
    <property type="evidence" value="ECO:0007669"/>
    <property type="project" value="TreeGrafter"/>
</dbReference>
<dbReference type="EMBL" id="KE560678">
    <property type="protein sequence ID" value="EPZ36040.1"/>
    <property type="molecule type" value="Genomic_DNA"/>
</dbReference>
<keyword evidence="4" id="KW-1185">Reference proteome</keyword>
<name>A0A075B458_ROZAC</name>
<accession>A0A075B458</accession>
<keyword evidence="3" id="KW-0378">Hydrolase</keyword>
<dbReference type="PANTHER" id="PTHR42886:SF29">
    <property type="entry name" value="PUMMELIG, ISOFORM A"/>
    <property type="match status" value="1"/>
</dbReference>
<dbReference type="InterPro" id="IPR029058">
    <property type="entry name" value="AB_hydrolase_fold"/>
</dbReference>
<dbReference type="OMA" id="AFHSMMQ"/>
<dbReference type="InterPro" id="IPR000073">
    <property type="entry name" value="AB_hydrolase_1"/>
</dbReference>
<dbReference type="HOGENOM" id="CLU_017361_3_1_1"/>
<dbReference type="Gene3D" id="3.40.50.1820">
    <property type="entry name" value="alpha/beta hydrolase"/>
    <property type="match status" value="1"/>
</dbReference>